<protein>
    <submittedName>
        <fullName evidence="2">HAD-IA family hydrolase</fullName>
    </submittedName>
</protein>
<dbReference type="SUPFAM" id="SSF56784">
    <property type="entry name" value="HAD-like"/>
    <property type="match status" value="1"/>
</dbReference>
<evidence type="ECO:0000313" key="2">
    <source>
        <dbReference type="EMBL" id="MFC5061487.1"/>
    </source>
</evidence>
<dbReference type="GO" id="GO:0016787">
    <property type="term" value="F:hydrolase activity"/>
    <property type="evidence" value="ECO:0007669"/>
    <property type="project" value="UniProtKB-KW"/>
</dbReference>
<dbReference type="NCBIfam" id="TIGR01493">
    <property type="entry name" value="HAD-SF-IA-v2"/>
    <property type="match status" value="1"/>
</dbReference>
<dbReference type="InterPro" id="IPR006439">
    <property type="entry name" value="HAD-SF_hydro_IA"/>
</dbReference>
<dbReference type="SFLD" id="SFLDG01129">
    <property type="entry name" value="C1.5:_HAD__Beta-PGM__Phosphata"/>
    <property type="match status" value="1"/>
</dbReference>
<dbReference type="RefSeq" id="WP_378034845.1">
    <property type="nucleotide sequence ID" value="NZ_JBHSIV010000004.1"/>
</dbReference>
<dbReference type="PANTHER" id="PTHR43316:SF3">
    <property type="entry name" value="HALOACID DEHALOGENASE, TYPE II (AFU_ORTHOLOGUE AFUA_2G07750)-RELATED"/>
    <property type="match status" value="1"/>
</dbReference>
<reference evidence="3" key="1">
    <citation type="journal article" date="2019" name="Int. J. Syst. Evol. Microbiol.">
        <title>The Global Catalogue of Microorganisms (GCM) 10K type strain sequencing project: providing services to taxonomists for standard genome sequencing and annotation.</title>
        <authorList>
            <consortium name="The Broad Institute Genomics Platform"/>
            <consortium name="The Broad Institute Genome Sequencing Center for Infectious Disease"/>
            <person name="Wu L."/>
            <person name="Ma J."/>
        </authorList>
    </citation>
    <scope>NUCLEOTIDE SEQUENCE [LARGE SCALE GENOMIC DNA]</scope>
    <source>
        <strain evidence="3">CGMCC 4.7093</strain>
    </source>
</reference>
<accession>A0ABV9YI25</accession>
<evidence type="ECO:0000256" key="1">
    <source>
        <dbReference type="ARBA" id="ARBA00022801"/>
    </source>
</evidence>
<dbReference type="InterPro" id="IPR036412">
    <property type="entry name" value="HAD-like_sf"/>
</dbReference>
<evidence type="ECO:0000313" key="3">
    <source>
        <dbReference type="Proteomes" id="UP001595947"/>
    </source>
</evidence>
<dbReference type="Gene3D" id="3.40.50.1000">
    <property type="entry name" value="HAD superfamily/HAD-like"/>
    <property type="match status" value="1"/>
</dbReference>
<keyword evidence="1 2" id="KW-0378">Hydrolase</keyword>
<proteinExistence type="predicted"/>
<dbReference type="InterPro" id="IPR023214">
    <property type="entry name" value="HAD_sf"/>
</dbReference>
<name>A0ABV9YI25_9PSEU</name>
<gene>
    <name evidence="2" type="ORF">ACFPBZ_04665</name>
</gene>
<comment type="caution">
    <text evidence="2">The sequence shown here is derived from an EMBL/GenBank/DDBJ whole genome shotgun (WGS) entry which is preliminary data.</text>
</comment>
<dbReference type="Proteomes" id="UP001595947">
    <property type="component" value="Unassembled WGS sequence"/>
</dbReference>
<sequence>MIKVLTFDVVGTLIDFESGILQCVRSVGDVPDDEAVLSAFAAEEDVQQRSTPEMPFTAMLDPISTRLARALDMPGLDGGDGPSPLRRSIGSWPAFPDAVEALAALGERYRLVAATNADRFALDAMAATLGNPFDDGVTVDDVRVNKPDPQFFAYVLGRLSASGIAREEVLHVAQSRYHDIATAQRLGIATCWVERRHGSTGTGATPVAPSEVVPDRRVTGLIELL</sequence>
<dbReference type="Pfam" id="PF00702">
    <property type="entry name" value="Hydrolase"/>
    <property type="match status" value="1"/>
</dbReference>
<dbReference type="EMBL" id="JBHSIV010000004">
    <property type="protein sequence ID" value="MFC5061487.1"/>
    <property type="molecule type" value="Genomic_DNA"/>
</dbReference>
<dbReference type="PANTHER" id="PTHR43316">
    <property type="entry name" value="HYDROLASE, HALOACID DELAHOGENASE-RELATED"/>
    <property type="match status" value="1"/>
</dbReference>
<dbReference type="SFLD" id="SFLDS00003">
    <property type="entry name" value="Haloacid_Dehalogenase"/>
    <property type="match status" value="1"/>
</dbReference>
<organism evidence="2 3">
    <name type="scientific">Actinomycetospora atypica</name>
    <dbReference type="NCBI Taxonomy" id="1290095"/>
    <lineage>
        <taxon>Bacteria</taxon>
        <taxon>Bacillati</taxon>
        <taxon>Actinomycetota</taxon>
        <taxon>Actinomycetes</taxon>
        <taxon>Pseudonocardiales</taxon>
        <taxon>Pseudonocardiaceae</taxon>
        <taxon>Actinomycetospora</taxon>
    </lineage>
</organism>
<dbReference type="Gene3D" id="1.10.150.750">
    <property type="match status" value="1"/>
</dbReference>
<dbReference type="PRINTS" id="PR00413">
    <property type="entry name" value="HADHALOGNASE"/>
</dbReference>
<dbReference type="InterPro" id="IPR051540">
    <property type="entry name" value="S-2-haloacid_dehalogenase"/>
</dbReference>
<keyword evidence="3" id="KW-1185">Reference proteome</keyword>